<gene>
    <name evidence="1" type="ORF">SMTD_LOCUS19475</name>
</gene>
<dbReference type="Pfam" id="PF00535">
    <property type="entry name" value="Glycos_transf_2"/>
    <property type="match status" value="1"/>
</dbReference>
<dbReference type="PANTHER" id="PTHR11675">
    <property type="entry name" value="N-ACETYLGALACTOSAMINYLTRANSFERASE"/>
    <property type="match status" value="1"/>
</dbReference>
<dbReference type="GO" id="GO:0006493">
    <property type="term" value="P:protein O-linked glycosylation"/>
    <property type="evidence" value="ECO:0007669"/>
    <property type="project" value="TreeGrafter"/>
</dbReference>
<dbReference type="InterPro" id="IPR029044">
    <property type="entry name" value="Nucleotide-diphossugar_trans"/>
</dbReference>
<evidence type="ECO:0000313" key="1">
    <source>
        <dbReference type="EMBL" id="VDP79943.1"/>
    </source>
</evidence>
<dbReference type="PANTHER" id="PTHR11675:SF131">
    <property type="entry name" value="POLYPEPTIDE N-ACETYLGALACTOSAMINYLTRANSFERASE 9-RELATED"/>
    <property type="match status" value="1"/>
</dbReference>
<dbReference type="Proteomes" id="UP000269396">
    <property type="component" value="Unassembled WGS sequence"/>
</dbReference>
<evidence type="ECO:0000313" key="2">
    <source>
        <dbReference type="Proteomes" id="UP000269396"/>
    </source>
</evidence>
<dbReference type="InterPro" id="IPR001173">
    <property type="entry name" value="Glyco_trans_2-like"/>
</dbReference>
<dbReference type="Gene3D" id="3.90.550.10">
    <property type="entry name" value="Spore Coat Polysaccharide Biosynthesis Protein SpsA, Chain A"/>
    <property type="match status" value="1"/>
</dbReference>
<dbReference type="STRING" id="31246.A0A183PYN9"/>
<dbReference type="AlphaFoldDB" id="A0A183PYN9"/>
<sequence length="117" mass="13322">MGMLNVVKIVRTKRREGLIRARMIGAEHSTGKVLVFLDSHIECTTGWLEPLLDRIAYNSSIVVVPVISTISDKTLKYNFLKAAHVQVGGFDWSLTFRWHEQTERDKNRPGAPYSPVR</sequence>
<proteinExistence type="predicted"/>
<dbReference type="GO" id="GO:0004653">
    <property type="term" value="F:polypeptide N-acetylgalactosaminyltransferase activity"/>
    <property type="evidence" value="ECO:0007669"/>
    <property type="project" value="TreeGrafter"/>
</dbReference>
<dbReference type="GO" id="GO:0005794">
    <property type="term" value="C:Golgi apparatus"/>
    <property type="evidence" value="ECO:0007669"/>
    <property type="project" value="TreeGrafter"/>
</dbReference>
<dbReference type="SUPFAM" id="SSF53448">
    <property type="entry name" value="Nucleotide-diphospho-sugar transferases"/>
    <property type="match status" value="1"/>
</dbReference>
<organism evidence="1 2">
    <name type="scientific">Schistosoma mattheei</name>
    <dbReference type="NCBI Taxonomy" id="31246"/>
    <lineage>
        <taxon>Eukaryota</taxon>
        <taxon>Metazoa</taxon>
        <taxon>Spiralia</taxon>
        <taxon>Lophotrochozoa</taxon>
        <taxon>Platyhelminthes</taxon>
        <taxon>Trematoda</taxon>
        <taxon>Digenea</taxon>
        <taxon>Strigeidida</taxon>
        <taxon>Schistosomatoidea</taxon>
        <taxon>Schistosomatidae</taxon>
        <taxon>Schistosoma</taxon>
    </lineage>
</organism>
<reference evidence="1 2" key="1">
    <citation type="submission" date="2018-11" db="EMBL/GenBank/DDBJ databases">
        <authorList>
            <consortium name="Pathogen Informatics"/>
        </authorList>
    </citation>
    <scope>NUCLEOTIDE SEQUENCE [LARGE SCALE GENOMIC DNA]</scope>
    <source>
        <strain>Denwood</strain>
        <strain evidence="2">Zambia</strain>
    </source>
</reference>
<protein>
    <submittedName>
        <fullName evidence="1">Uncharacterized protein</fullName>
    </submittedName>
</protein>
<accession>A0A183PYN9</accession>
<keyword evidence="2" id="KW-1185">Reference proteome</keyword>
<dbReference type="EMBL" id="UZAL01042379">
    <property type="protein sequence ID" value="VDP79943.1"/>
    <property type="molecule type" value="Genomic_DNA"/>
</dbReference>
<name>A0A183PYN9_9TREM</name>